<sequence>GARLGVERVRRESGELVADLAIESSDLVATQIGGSLIPRLIDELPLIALAGSFARGTTTIVDAQELRVKESDRIATTVRELSRLGVDIEEMPDGMVIHGGGGLAGGECASHHDHRLAMTLGIAALVARGETLINNAEVVAMSYPNFWQDMERLTSGI</sequence>
<gene>
    <name evidence="3" type="ORF">S01H1_49922</name>
</gene>
<dbReference type="InterPro" id="IPR001986">
    <property type="entry name" value="Enolpyruvate_Tfrase_dom"/>
</dbReference>
<dbReference type="InterPro" id="IPR023193">
    <property type="entry name" value="EPSP_synthase_CS"/>
</dbReference>
<dbReference type="SUPFAM" id="SSF55205">
    <property type="entry name" value="EPT/RTPC-like"/>
    <property type="match status" value="1"/>
</dbReference>
<feature type="domain" description="Enolpyruvate transferase" evidence="2">
    <location>
        <begin position="31"/>
        <end position="150"/>
    </location>
</feature>
<dbReference type="GO" id="GO:0009423">
    <property type="term" value="P:chorismate biosynthetic process"/>
    <property type="evidence" value="ECO:0007669"/>
    <property type="project" value="TreeGrafter"/>
</dbReference>
<evidence type="ECO:0000259" key="2">
    <source>
        <dbReference type="Pfam" id="PF00275"/>
    </source>
</evidence>
<dbReference type="InterPro" id="IPR036968">
    <property type="entry name" value="Enolpyruvate_Tfrase_sf"/>
</dbReference>
<evidence type="ECO:0000313" key="3">
    <source>
        <dbReference type="EMBL" id="GAG26000.1"/>
    </source>
</evidence>
<dbReference type="Pfam" id="PF00275">
    <property type="entry name" value="EPSP_synthase"/>
    <property type="match status" value="1"/>
</dbReference>
<proteinExistence type="predicted"/>
<protein>
    <recommendedName>
        <fullName evidence="2">Enolpyruvate transferase domain-containing protein</fullName>
    </recommendedName>
</protein>
<accession>X0W632</accession>
<organism evidence="3">
    <name type="scientific">marine sediment metagenome</name>
    <dbReference type="NCBI Taxonomy" id="412755"/>
    <lineage>
        <taxon>unclassified sequences</taxon>
        <taxon>metagenomes</taxon>
        <taxon>ecological metagenomes</taxon>
    </lineage>
</organism>
<dbReference type="PANTHER" id="PTHR21090">
    <property type="entry name" value="AROM/DEHYDROQUINATE SYNTHASE"/>
    <property type="match status" value="1"/>
</dbReference>
<dbReference type="PROSITE" id="PS00885">
    <property type="entry name" value="EPSP_SYNTHASE_2"/>
    <property type="match status" value="1"/>
</dbReference>
<evidence type="ECO:0000256" key="1">
    <source>
        <dbReference type="ARBA" id="ARBA00022679"/>
    </source>
</evidence>
<dbReference type="EMBL" id="BARS01032140">
    <property type="protein sequence ID" value="GAG26000.1"/>
    <property type="molecule type" value="Genomic_DNA"/>
</dbReference>
<dbReference type="GO" id="GO:0003866">
    <property type="term" value="F:3-phosphoshikimate 1-carboxyvinyltransferase activity"/>
    <property type="evidence" value="ECO:0007669"/>
    <property type="project" value="TreeGrafter"/>
</dbReference>
<comment type="caution">
    <text evidence="3">The sequence shown here is derived from an EMBL/GenBank/DDBJ whole genome shotgun (WGS) entry which is preliminary data.</text>
</comment>
<feature type="non-terminal residue" evidence="3">
    <location>
        <position position="1"/>
    </location>
</feature>
<name>X0W632_9ZZZZ</name>
<reference evidence="3" key="1">
    <citation type="journal article" date="2014" name="Front. Microbiol.">
        <title>High frequency of phylogenetically diverse reductive dehalogenase-homologous genes in deep subseafloor sedimentary metagenomes.</title>
        <authorList>
            <person name="Kawai M."/>
            <person name="Futagami T."/>
            <person name="Toyoda A."/>
            <person name="Takaki Y."/>
            <person name="Nishi S."/>
            <person name="Hori S."/>
            <person name="Arai W."/>
            <person name="Tsubouchi T."/>
            <person name="Morono Y."/>
            <person name="Uchiyama I."/>
            <person name="Ito T."/>
            <person name="Fujiyama A."/>
            <person name="Inagaki F."/>
            <person name="Takami H."/>
        </authorList>
    </citation>
    <scope>NUCLEOTIDE SEQUENCE</scope>
    <source>
        <strain evidence="3">Expedition CK06-06</strain>
    </source>
</reference>
<dbReference type="PANTHER" id="PTHR21090:SF5">
    <property type="entry name" value="PENTAFUNCTIONAL AROM POLYPEPTIDE"/>
    <property type="match status" value="1"/>
</dbReference>
<keyword evidence="1" id="KW-0808">Transferase</keyword>
<dbReference type="Gene3D" id="3.65.10.10">
    <property type="entry name" value="Enolpyruvate transferase domain"/>
    <property type="match status" value="1"/>
</dbReference>
<dbReference type="InterPro" id="IPR013792">
    <property type="entry name" value="RNA3'P_cycl/enolpyr_Trfase_a/b"/>
</dbReference>
<dbReference type="AlphaFoldDB" id="X0W632"/>